<protein>
    <submittedName>
        <fullName evidence="4">D-alanyl-D-alanine carboxypeptidase</fullName>
    </submittedName>
</protein>
<evidence type="ECO:0000313" key="4">
    <source>
        <dbReference type="EMBL" id="SEB09013.1"/>
    </source>
</evidence>
<feature type="domain" description="D-alanyl-D-alanine carboxypeptidase-like core" evidence="3">
    <location>
        <begin position="145"/>
        <end position="273"/>
    </location>
</feature>
<evidence type="ECO:0000259" key="3">
    <source>
        <dbReference type="Pfam" id="PF02557"/>
    </source>
</evidence>
<proteinExistence type="predicted"/>
<feature type="compositionally biased region" description="Basic and acidic residues" evidence="1">
    <location>
        <begin position="62"/>
        <end position="75"/>
    </location>
</feature>
<feature type="region of interest" description="Disordered" evidence="1">
    <location>
        <begin position="23"/>
        <end position="104"/>
    </location>
</feature>
<dbReference type="PANTHER" id="PTHR34385">
    <property type="entry name" value="D-ALANYL-D-ALANINE CARBOXYPEPTIDASE"/>
    <property type="match status" value="1"/>
</dbReference>
<dbReference type="Pfam" id="PF02557">
    <property type="entry name" value="VanY"/>
    <property type="match status" value="1"/>
</dbReference>
<keyword evidence="4" id="KW-0378">Hydrolase</keyword>
<dbReference type="PROSITE" id="PS51257">
    <property type="entry name" value="PROKAR_LIPOPROTEIN"/>
    <property type="match status" value="1"/>
</dbReference>
<keyword evidence="2" id="KW-0732">Signal</keyword>
<evidence type="ECO:0000256" key="2">
    <source>
        <dbReference type="SAM" id="SignalP"/>
    </source>
</evidence>
<dbReference type="AlphaFoldDB" id="A0A1H4GHB7"/>
<feature type="signal peptide" evidence="2">
    <location>
        <begin position="1"/>
        <end position="20"/>
    </location>
</feature>
<dbReference type="GO" id="GO:0006508">
    <property type="term" value="P:proteolysis"/>
    <property type="evidence" value="ECO:0007669"/>
    <property type="project" value="InterPro"/>
</dbReference>
<dbReference type="InterPro" id="IPR003709">
    <property type="entry name" value="VanY-like_core_dom"/>
</dbReference>
<sequence length="295" mass="32895">MKHLYITVLLFLLVIGAGCSGVTNENNSNSTSSDSSSQQENPDKEKGPDDTEGFGADSDQQADQKETDTGQKKSQNDNQSENETKDKQTESDSGDGSGSELVTVKEPHAITVVVNKNRKLPEGFEPKNLTVPEVPFPFDEFHQKKQLRLEAAEALEELFRGAKQDGVELVAASGYRSYERQKQIYQNNVSQNGKEHANQFSAKPGTSEHQTGLAMDVTSAAAAFKLEQSFIETKEGKWLEDNAHEYGFIIRYPEGKSDITGYAYEPWHLRYVGIETATEIHQEQETLEEFFGLYP</sequence>
<dbReference type="PANTHER" id="PTHR34385:SF1">
    <property type="entry name" value="PEPTIDOGLYCAN L-ALANYL-D-GLUTAMATE ENDOPEPTIDASE CWLK"/>
    <property type="match status" value="1"/>
</dbReference>
<evidence type="ECO:0000313" key="5">
    <source>
        <dbReference type="Proteomes" id="UP000198584"/>
    </source>
</evidence>
<feature type="compositionally biased region" description="Low complexity" evidence="1">
    <location>
        <begin position="23"/>
        <end position="40"/>
    </location>
</feature>
<keyword evidence="4" id="KW-0121">Carboxypeptidase</keyword>
<name>A0A1H4GHB7_9BACI</name>
<dbReference type="STRING" id="571932.SAMN05421743_11621"/>
<feature type="chain" id="PRO_5038435962" evidence="2">
    <location>
        <begin position="21"/>
        <end position="295"/>
    </location>
</feature>
<dbReference type="GO" id="GO:0004180">
    <property type="term" value="F:carboxypeptidase activity"/>
    <property type="evidence" value="ECO:0007669"/>
    <property type="project" value="UniProtKB-KW"/>
</dbReference>
<dbReference type="InterPro" id="IPR009045">
    <property type="entry name" value="Zn_M74/Hedgehog-like"/>
</dbReference>
<dbReference type="CDD" id="cd14852">
    <property type="entry name" value="LD-carboxypeptidase"/>
    <property type="match status" value="1"/>
</dbReference>
<keyword evidence="5" id="KW-1185">Reference proteome</keyword>
<dbReference type="Proteomes" id="UP000198584">
    <property type="component" value="Unassembled WGS sequence"/>
</dbReference>
<keyword evidence="4" id="KW-0645">Protease</keyword>
<dbReference type="Gene3D" id="3.30.1380.10">
    <property type="match status" value="1"/>
</dbReference>
<gene>
    <name evidence="4" type="ORF">SAMN05421743_11621</name>
</gene>
<accession>A0A1H4GHB7</accession>
<reference evidence="4 5" key="1">
    <citation type="submission" date="2016-10" db="EMBL/GenBank/DDBJ databases">
        <authorList>
            <person name="de Groot N.N."/>
        </authorList>
    </citation>
    <scope>NUCLEOTIDE SEQUENCE [LARGE SCALE GENOMIC DNA]</scope>
    <source>
        <strain evidence="4 5">CCM7597</strain>
    </source>
</reference>
<dbReference type="SUPFAM" id="SSF55166">
    <property type="entry name" value="Hedgehog/DD-peptidase"/>
    <property type="match status" value="1"/>
</dbReference>
<dbReference type="EMBL" id="FNQR01000016">
    <property type="protein sequence ID" value="SEB09013.1"/>
    <property type="molecule type" value="Genomic_DNA"/>
</dbReference>
<dbReference type="OrthoDB" id="9792074at2"/>
<dbReference type="InterPro" id="IPR058193">
    <property type="entry name" value="VanY/YodJ_core_dom"/>
</dbReference>
<dbReference type="InterPro" id="IPR052179">
    <property type="entry name" value="DD-CPase-like"/>
</dbReference>
<dbReference type="RefSeq" id="WP_093046059.1">
    <property type="nucleotide sequence ID" value="NZ_FNQR01000016.1"/>
</dbReference>
<organism evidence="4 5">
    <name type="scientific">Thalassobacillus cyri</name>
    <dbReference type="NCBI Taxonomy" id="571932"/>
    <lineage>
        <taxon>Bacteria</taxon>
        <taxon>Bacillati</taxon>
        <taxon>Bacillota</taxon>
        <taxon>Bacilli</taxon>
        <taxon>Bacillales</taxon>
        <taxon>Bacillaceae</taxon>
        <taxon>Thalassobacillus</taxon>
    </lineage>
</organism>
<evidence type="ECO:0000256" key="1">
    <source>
        <dbReference type="SAM" id="MobiDB-lite"/>
    </source>
</evidence>